<reference evidence="9 10" key="1">
    <citation type="submission" date="2020-08" db="EMBL/GenBank/DDBJ databases">
        <title>Sequencing the genomes of 1000 actinobacteria strains.</title>
        <authorList>
            <person name="Klenk H.-P."/>
        </authorList>
    </citation>
    <scope>NUCLEOTIDE SEQUENCE [LARGE SCALE GENOMIC DNA]</scope>
    <source>
        <strain evidence="9 10">DSM 12511</strain>
    </source>
</reference>
<evidence type="ECO:0000256" key="6">
    <source>
        <dbReference type="ARBA" id="ARBA00022989"/>
    </source>
</evidence>
<dbReference type="CDD" id="cd06579">
    <property type="entry name" value="TM_PBP1_transp_AraH_like"/>
    <property type="match status" value="1"/>
</dbReference>
<evidence type="ECO:0000313" key="9">
    <source>
        <dbReference type="EMBL" id="MBB6390527.1"/>
    </source>
</evidence>
<comment type="subcellular location">
    <subcellularLocation>
        <location evidence="1">Cell membrane</location>
        <topology evidence="1">Multi-pass membrane protein</topology>
    </subcellularLocation>
</comment>
<proteinExistence type="predicted"/>
<keyword evidence="6 8" id="KW-1133">Transmembrane helix</keyword>
<feature type="transmembrane region" description="Helical" evidence="8">
    <location>
        <begin position="179"/>
        <end position="200"/>
    </location>
</feature>
<keyword evidence="3" id="KW-1003">Cell membrane</keyword>
<feature type="transmembrane region" description="Helical" evidence="8">
    <location>
        <begin position="59"/>
        <end position="80"/>
    </location>
</feature>
<keyword evidence="5 8" id="KW-0812">Transmembrane</keyword>
<dbReference type="EMBL" id="JACHML010000001">
    <property type="protein sequence ID" value="MBB6390527.1"/>
    <property type="molecule type" value="Genomic_DNA"/>
</dbReference>
<evidence type="ECO:0000256" key="5">
    <source>
        <dbReference type="ARBA" id="ARBA00022692"/>
    </source>
</evidence>
<feature type="transmembrane region" description="Helical" evidence="8">
    <location>
        <begin position="263"/>
        <end position="281"/>
    </location>
</feature>
<evidence type="ECO:0000256" key="1">
    <source>
        <dbReference type="ARBA" id="ARBA00004651"/>
    </source>
</evidence>
<keyword evidence="4" id="KW-0997">Cell inner membrane</keyword>
<sequence length="339" mass="34890">MTTTTTTRTTTATRTIPVQRKSMTVVGERYGLLILLLAMIAFFSILPASSGAFFTTANLSVVLANQSVVLVCAIAVMLPLITGNFDFSVGASAVASAMVCAAAQAHAGLPVIVAIVLAIVTGGAIGLLNGWLVARLHLDAFITTLGVATAIAGLVQWYSGGLPIYGIDASMISFGSGTFLGLPMVVYVVVAVALAAWYLLSWTPFGRRMYALGSNRRAADLVGIDSTRLTFLGFVLAGSLAGVAGILLSARTGGANPGAGTELLFPALAAVFLGATAIRPGRFNVPGTVLGVLFVAVSVSGLTLAGAQSWVDSVFNGVALVLAVFVSTHLRRRREGRGR</sequence>
<keyword evidence="10" id="KW-1185">Reference proteome</keyword>
<dbReference type="PANTHER" id="PTHR32196:SF21">
    <property type="entry name" value="ABC TRANSPORTER PERMEASE PROTEIN YPHD-RELATED"/>
    <property type="match status" value="1"/>
</dbReference>
<name>A0A7X0KTW3_9MICO</name>
<feature type="transmembrane region" description="Helical" evidence="8">
    <location>
        <begin position="140"/>
        <end position="159"/>
    </location>
</feature>
<dbReference type="PANTHER" id="PTHR32196">
    <property type="entry name" value="ABC TRANSPORTER PERMEASE PROTEIN YPHD-RELATED-RELATED"/>
    <property type="match status" value="1"/>
</dbReference>
<dbReference type="Pfam" id="PF02653">
    <property type="entry name" value="BPD_transp_2"/>
    <property type="match status" value="1"/>
</dbReference>
<evidence type="ECO:0000256" key="4">
    <source>
        <dbReference type="ARBA" id="ARBA00022519"/>
    </source>
</evidence>
<feature type="transmembrane region" description="Helical" evidence="8">
    <location>
        <begin position="30"/>
        <end position="53"/>
    </location>
</feature>
<dbReference type="Proteomes" id="UP000537775">
    <property type="component" value="Unassembled WGS sequence"/>
</dbReference>
<protein>
    <submittedName>
        <fullName evidence="9">Ribose transport system permease protein</fullName>
    </submittedName>
</protein>
<evidence type="ECO:0000256" key="2">
    <source>
        <dbReference type="ARBA" id="ARBA00022448"/>
    </source>
</evidence>
<evidence type="ECO:0000256" key="3">
    <source>
        <dbReference type="ARBA" id="ARBA00022475"/>
    </source>
</evidence>
<dbReference type="AlphaFoldDB" id="A0A7X0KTW3"/>
<dbReference type="GO" id="GO:0005886">
    <property type="term" value="C:plasma membrane"/>
    <property type="evidence" value="ECO:0007669"/>
    <property type="project" value="UniProtKB-SubCell"/>
</dbReference>
<gene>
    <name evidence="9" type="ORF">HD594_000840</name>
</gene>
<feature type="transmembrane region" description="Helical" evidence="8">
    <location>
        <begin position="87"/>
        <end position="105"/>
    </location>
</feature>
<evidence type="ECO:0000256" key="7">
    <source>
        <dbReference type="ARBA" id="ARBA00023136"/>
    </source>
</evidence>
<dbReference type="GO" id="GO:0022857">
    <property type="term" value="F:transmembrane transporter activity"/>
    <property type="evidence" value="ECO:0007669"/>
    <property type="project" value="InterPro"/>
</dbReference>
<comment type="caution">
    <text evidence="9">The sequence shown here is derived from an EMBL/GenBank/DDBJ whole genome shotgun (WGS) entry which is preliminary data.</text>
</comment>
<feature type="transmembrane region" description="Helical" evidence="8">
    <location>
        <begin position="313"/>
        <end position="330"/>
    </location>
</feature>
<accession>A0A7X0KTW3</accession>
<feature type="transmembrane region" description="Helical" evidence="8">
    <location>
        <begin position="229"/>
        <end position="251"/>
    </location>
</feature>
<feature type="transmembrane region" description="Helical" evidence="8">
    <location>
        <begin position="288"/>
        <end position="307"/>
    </location>
</feature>
<feature type="transmembrane region" description="Helical" evidence="8">
    <location>
        <begin position="111"/>
        <end position="133"/>
    </location>
</feature>
<keyword evidence="2" id="KW-0813">Transport</keyword>
<organism evidence="9 10">
    <name type="scientific">Microbacterium thalassium</name>
    <dbReference type="NCBI Taxonomy" id="362649"/>
    <lineage>
        <taxon>Bacteria</taxon>
        <taxon>Bacillati</taxon>
        <taxon>Actinomycetota</taxon>
        <taxon>Actinomycetes</taxon>
        <taxon>Micrococcales</taxon>
        <taxon>Microbacteriaceae</taxon>
        <taxon>Microbacterium</taxon>
    </lineage>
</organism>
<keyword evidence="7 8" id="KW-0472">Membrane</keyword>
<evidence type="ECO:0000313" key="10">
    <source>
        <dbReference type="Proteomes" id="UP000537775"/>
    </source>
</evidence>
<dbReference type="InterPro" id="IPR001851">
    <property type="entry name" value="ABC_transp_permease"/>
</dbReference>
<dbReference type="RefSeq" id="WP_184749771.1">
    <property type="nucleotide sequence ID" value="NZ_BAAAJR010000003.1"/>
</dbReference>
<evidence type="ECO:0000256" key="8">
    <source>
        <dbReference type="SAM" id="Phobius"/>
    </source>
</evidence>